<evidence type="ECO:0000313" key="2">
    <source>
        <dbReference type="EMBL" id="PLW86719.1"/>
    </source>
</evidence>
<dbReference type="GO" id="GO:0016790">
    <property type="term" value="F:thiolester hydrolase activity"/>
    <property type="evidence" value="ECO:0007669"/>
    <property type="project" value="UniProtKB-ARBA"/>
</dbReference>
<proteinExistence type="predicted"/>
<dbReference type="EMBL" id="PKUR01000002">
    <property type="protein sequence ID" value="PLW86719.1"/>
    <property type="molecule type" value="Genomic_DNA"/>
</dbReference>
<gene>
    <name evidence="2" type="ORF">C0029_10040</name>
</gene>
<dbReference type="CDD" id="cd03443">
    <property type="entry name" value="PaaI_thioesterase"/>
    <property type="match status" value="1"/>
</dbReference>
<dbReference type="AlphaFoldDB" id="A0AAP8MG01"/>
<dbReference type="InterPro" id="IPR006683">
    <property type="entry name" value="Thioestr_dom"/>
</dbReference>
<reference evidence="2 3" key="1">
    <citation type="submission" date="2018-01" db="EMBL/GenBank/DDBJ databases">
        <title>The draft genome sequence of Halioglobus japonicus S1-36.</title>
        <authorList>
            <person name="Du Z.-J."/>
            <person name="Shi M.-J."/>
        </authorList>
    </citation>
    <scope>NUCLEOTIDE SEQUENCE [LARGE SCALE GENOMIC DNA]</scope>
    <source>
        <strain evidence="2 3">S1-36</strain>
    </source>
</reference>
<dbReference type="SUPFAM" id="SSF54637">
    <property type="entry name" value="Thioesterase/thiol ester dehydrase-isomerase"/>
    <property type="match status" value="1"/>
</dbReference>
<sequence length="160" mass="16944">MSDTVEQVPEGFELLPEGLGFTDNLQPCYRRLRGDDLAFGLIVASQHANSLGICHGGALMTLADIAAASSANLARGKIAGAPTVNLTMDFIGAAKQGQWIQTTSEGVTLKRRFGFSHGIIFSSRGIVARYNATFYFPDHEGLTQDGVPGIGALKGMLDAD</sequence>
<feature type="domain" description="Thioesterase" evidence="1">
    <location>
        <begin position="52"/>
        <end position="122"/>
    </location>
</feature>
<dbReference type="RefSeq" id="WP_084199471.1">
    <property type="nucleotide sequence ID" value="NZ_BMYL01000002.1"/>
</dbReference>
<accession>A0AAP8MG01</accession>
<protein>
    <submittedName>
        <fullName evidence="2">PaaI family thioesterase</fullName>
    </submittedName>
</protein>
<dbReference type="Proteomes" id="UP000235162">
    <property type="component" value="Unassembled WGS sequence"/>
</dbReference>
<name>A0AAP8MG01_9GAMM</name>
<dbReference type="KEGG" id="hja:BST95_11030"/>
<dbReference type="Pfam" id="PF03061">
    <property type="entry name" value="4HBT"/>
    <property type="match status" value="1"/>
</dbReference>
<keyword evidence="3" id="KW-1185">Reference proteome</keyword>
<organism evidence="2 3">
    <name type="scientific">Halioglobus japonicus</name>
    <dbReference type="NCBI Taxonomy" id="930805"/>
    <lineage>
        <taxon>Bacteria</taxon>
        <taxon>Pseudomonadati</taxon>
        <taxon>Pseudomonadota</taxon>
        <taxon>Gammaproteobacteria</taxon>
        <taxon>Cellvibrionales</taxon>
        <taxon>Halieaceae</taxon>
        <taxon>Halioglobus</taxon>
    </lineage>
</organism>
<comment type="caution">
    <text evidence="2">The sequence shown here is derived from an EMBL/GenBank/DDBJ whole genome shotgun (WGS) entry which is preliminary data.</text>
</comment>
<evidence type="ECO:0000313" key="3">
    <source>
        <dbReference type="Proteomes" id="UP000235162"/>
    </source>
</evidence>
<evidence type="ECO:0000259" key="1">
    <source>
        <dbReference type="Pfam" id="PF03061"/>
    </source>
</evidence>
<dbReference type="InterPro" id="IPR029069">
    <property type="entry name" value="HotDog_dom_sf"/>
</dbReference>
<dbReference type="Gene3D" id="3.10.129.10">
    <property type="entry name" value="Hotdog Thioesterase"/>
    <property type="match status" value="1"/>
</dbReference>